<dbReference type="Proteomes" id="UP000560081">
    <property type="component" value="Unassembled WGS sequence"/>
</dbReference>
<evidence type="ECO:0000313" key="3">
    <source>
        <dbReference type="EMBL" id="MBB4882076.1"/>
    </source>
</evidence>
<feature type="domain" description="GH15-like" evidence="1">
    <location>
        <begin position="226"/>
        <end position="592"/>
    </location>
</feature>
<organism evidence="3 4">
    <name type="scientific">Micrococcus flavus</name>
    <dbReference type="NCBI Taxonomy" id="384602"/>
    <lineage>
        <taxon>Bacteria</taxon>
        <taxon>Bacillati</taxon>
        <taxon>Actinomycetota</taxon>
        <taxon>Actinomycetes</taxon>
        <taxon>Micrococcales</taxon>
        <taxon>Micrococcaceae</taxon>
        <taxon>Micrococcus</taxon>
    </lineage>
</organism>
<dbReference type="GO" id="GO:0005975">
    <property type="term" value="P:carbohydrate metabolic process"/>
    <property type="evidence" value="ECO:0007669"/>
    <property type="project" value="InterPro"/>
</dbReference>
<name>A0A4Y8X3I8_9MICC</name>
<evidence type="ECO:0000259" key="1">
    <source>
        <dbReference type="Pfam" id="PF00723"/>
    </source>
</evidence>
<dbReference type="InterPro" id="IPR012341">
    <property type="entry name" value="6hp_glycosidase-like_sf"/>
</dbReference>
<dbReference type="AlphaFoldDB" id="A0A4Y8X3I8"/>
<dbReference type="Pfam" id="PF00723">
    <property type="entry name" value="Glyco_hydro_15"/>
    <property type="match status" value="1"/>
</dbReference>
<evidence type="ECO:0000313" key="4">
    <source>
        <dbReference type="Proteomes" id="UP000560081"/>
    </source>
</evidence>
<dbReference type="InterPro" id="IPR008928">
    <property type="entry name" value="6-hairpin_glycosidase_sf"/>
</dbReference>
<dbReference type="EMBL" id="JACHMC010000001">
    <property type="protein sequence ID" value="MBB4882076.1"/>
    <property type="molecule type" value="Genomic_DNA"/>
</dbReference>
<dbReference type="GO" id="GO:0004553">
    <property type="term" value="F:hydrolase activity, hydrolyzing O-glycosyl compounds"/>
    <property type="evidence" value="ECO:0007669"/>
    <property type="project" value="UniProtKB-ARBA"/>
</dbReference>
<sequence length="602" mass="66513">MTTSPLIDDLAYLSDQHAGALVTRDGTVVWLCLPRYDSPAVFTSLLGEPEHGQWSLRIAGGEVVERAYVPGTLVLRTHWRGPEGEAEVLDLMPLGEEADDDVRADLVRIVRCTAGTVRLEQELRLRNDYGEVVPWVHRGADAHGEPALIAVAGGDGVVFHGGGFAADGAAHRSVQELAAGQAEAASLAWFPSWETPPAAPDAEQARERTEADWLQWLGGPVARGPRAERVERSLLTLRGLTHRETGGIVAAASTSLPEEIGGVRNWDYRYVWLRDTALTLEALIAHEHVEEATLWRDWLLRAVAGDPEELKIMYTLAGERHMPEFELPHLPGYEGSRPVRVGNGAAGQWQADVVGEVMIALETLREAGVEETRGSWALQRRLVDQVLAHWDTPEHGLWEMRGEPAFFTHGRVMMWAALDRAVHAVERHGQDAPAEEVDHWRERREALRAEVLERGVDGTGAFTQTYGSTETDSSLLQIAHTGFVPFDDPHMLATVARIEEDLLSPTGLVHRYRMTGTDGLPGEEAPFVLCSYWLVEQYARSGRTEDAERLMERLDECSSDLHLLAEEYDDEAGRMLGNVPQAFSHLGLIRAADALEDVRGEG</sequence>
<reference evidence="3 4" key="1">
    <citation type="submission" date="2020-08" db="EMBL/GenBank/DDBJ databases">
        <title>Sequencing the genomes of 1000 actinobacteria strains.</title>
        <authorList>
            <person name="Klenk H.-P."/>
        </authorList>
    </citation>
    <scope>NUCLEOTIDE SEQUENCE [LARGE SCALE GENOMIC DNA]</scope>
    <source>
        <strain evidence="3 4">DSM 19079</strain>
    </source>
</reference>
<dbReference type="OrthoDB" id="3902805at2"/>
<dbReference type="PANTHER" id="PTHR31616:SF0">
    <property type="entry name" value="GLUCAN 1,4-ALPHA-GLUCOSIDASE"/>
    <property type="match status" value="1"/>
</dbReference>
<dbReference type="PANTHER" id="PTHR31616">
    <property type="entry name" value="TREHALASE"/>
    <property type="match status" value="1"/>
</dbReference>
<keyword evidence="4" id="KW-1185">Reference proteome</keyword>
<dbReference type="Gene3D" id="1.50.10.10">
    <property type="match status" value="1"/>
</dbReference>
<evidence type="ECO:0000259" key="2">
    <source>
        <dbReference type="Pfam" id="PF19291"/>
    </source>
</evidence>
<dbReference type="SUPFAM" id="SSF48208">
    <property type="entry name" value="Six-hairpin glycosidases"/>
    <property type="match status" value="1"/>
</dbReference>
<gene>
    <name evidence="3" type="ORF">BJ976_000427</name>
</gene>
<accession>A0A4Y8X3I8</accession>
<comment type="caution">
    <text evidence="3">The sequence shown here is derived from an EMBL/GenBank/DDBJ whole genome shotgun (WGS) entry which is preliminary data.</text>
</comment>
<dbReference type="InterPro" id="IPR045582">
    <property type="entry name" value="Trehalase-like_N"/>
</dbReference>
<proteinExistence type="predicted"/>
<feature type="domain" description="Trehalase-like N-terminal" evidence="2">
    <location>
        <begin position="5"/>
        <end position="133"/>
    </location>
</feature>
<protein>
    <submittedName>
        <fullName evidence="3">GH15 family glucan-1,4-alpha-glucosidase</fullName>
    </submittedName>
</protein>
<dbReference type="InterPro" id="IPR011613">
    <property type="entry name" value="GH15-like"/>
</dbReference>
<dbReference type="Pfam" id="PF19291">
    <property type="entry name" value="TREH_N"/>
    <property type="match status" value="1"/>
</dbReference>